<keyword evidence="1" id="KW-0472">Membrane</keyword>
<feature type="transmembrane region" description="Helical" evidence="1">
    <location>
        <begin position="6"/>
        <end position="30"/>
    </location>
</feature>
<keyword evidence="3" id="KW-1185">Reference proteome</keyword>
<reference evidence="2" key="1">
    <citation type="journal article" date="2022" name="bioRxiv">
        <title>Sequencing and chromosome-scale assembly of the giantPleurodeles waltlgenome.</title>
        <authorList>
            <person name="Brown T."/>
            <person name="Elewa A."/>
            <person name="Iarovenko S."/>
            <person name="Subramanian E."/>
            <person name="Araus A.J."/>
            <person name="Petzold A."/>
            <person name="Susuki M."/>
            <person name="Suzuki K.-i.T."/>
            <person name="Hayashi T."/>
            <person name="Toyoda A."/>
            <person name="Oliveira C."/>
            <person name="Osipova E."/>
            <person name="Leigh N.D."/>
            <person name="Simon A."/>
            <person name="Yun M.H."/>
        </authorList>
    </citation>
    <scope>NUCLEOTIDE SEQUENCE</scope>
    <source>
        <strain evidence="2">20211129_DDA</strain>
        <tissue evidence="2">Liver</tissue>
    </source>
</reference>
<organism evidence="2 3">
    <name type="scientific">Pleurodeles waltl</name>
    <name type="common">Iberian ribbed newt</name>
    <dbReference type="NCBI Taxonomy" id="8319"/>
    <lineage>
        <taxon>Eukaryota</taxon>
        <taxon>Metazoa</taxon>
        <taxon>Chordata</taxon>
        <taxon>Craniata</taxon>
        <taxon>Vertebrata</taxon>
        <taxon>Euteleostomi</taxon>
        <taxon>Amphibia</taxon>
        <taxon>Batrachia</taxon>
        <taxon>Caudata</taxon>
        <taxon>Salamandroidea</taxon>
        <taxon>Salamandridae</taxon>
        <taxon>Pleurodelinae</taxon>
        <taxon>Pleurodeles</taxon>
    </lineage>
</organism>
<evidence type="ECO:0000313" key="2">
    <source>
        <dbReference type="EMBL" id="KAJ1107430.1"/>
    </source>
</evidence>
<dbReference type="Proteomes" id="UP001066276">
    <property type="component" value="Chromosome 9"/>
</dbReference>
<evidence type="ECO:0000256" key="1">
    <source>
        <dbReference type="SAM" id="Phobius"/>
    </source>
</evidence>
<keyword evidence="1" id="KW-1133">Transmembrane helix</keyword>
<comment type="caution">
    <text evidence="2">The sequence shown here is derived from an EMBL/GenBank/DDBJ whole genome shotgun (WGS) entry which is preliminary data.</text>
</comment>
<evidence type="ECO:0008006" key="4">
    <source>
        <dbReference type="Google" id="ProtNLM"/>
    </source>
</evidence>
<name>A0AAV7MUI7_PLEWA</name>
<evidence type="ECO:0000313" key="3">
    <source>
        <dbReference type="Proteomes" id="UP001066276"/>
    </source>
</evidence>
<dbReference type="EMBL" id="JANPWB010000013">
    <property type="protein sequence ID" value="KAJ1107430.1"/>
    <property type="molecule type" value="Genomic_DNA"/>
</dbReference>
<dbReference type="AlphaFoldDB" id="A0AAV7MUI7"/>
<proteinExistence type="predicted"/>
<sequence length="149" mass="16228">MGIRHGGAACCAAMGILTAHTAILFLAWALHKRALQTLKFATGATAPVAPSHSAGSILSRLPRGKGVSRWAGGRTFGGRPPAQWESQNDRRGLSAGTAWRAATAVRRGQNHPLYVEHVQRLCHLTFQPRSVYFWFGICDLWPLGMVTRL</sequence>
<accession>A0AAV7MUI7</accession>
<gene>
    <name evidence="2" type="ORF">NDU88_004820</name>
</gene>
<protein>
    <recommendedName>
        <fullName evidence="4">Secreted protein</fullName>
    </recommendedName>
</protein>
<keyword evidence="1" id="KW-0812">Transmembrane</keyword>